<dbReference type="RefSeq" id="WP_210352445.1">
    <property type="nucleotide sequence ID" value="NZ_JAEQMU010000001.1"/>
</dbReference>
<reference evidence="2" key="1">
    <citation type="journal article" date="2019" name="Int. J. Syst. Evol. Microbiol.">
        <title>The Global Catalogue of Microorganisms (GCM) 10K type strain sequencing project: providing services to taxonomists for standard genome sequencing and annotation.</title>
        <authorList>
            <consortium name="The Broad Institute Genomics Platform"/>
            <consortium name="The Broad Institute Genome Sequencing Center for Infectious Disease"/>
            <person name="Wu L."/>
            <person name="Ma J."/>
        </authorList>
    </citation>
    <scope>NUCLEOTIDE SEQUENCE [LARGE SCALE GENOMIC DNA]</scope>
    <source>
        <strain evidence="2">KCTC 52298</strain>
    </source>
</reference>
<protein>
    <submittedName>
        <fullName evidence="1">HmuY family protein</fullName>
    </submittedName>
</protein>
<evidence type="ECO:0000313" key="2">
    <source>
        <dbReference type="Proteomes" id="UP001597440"/>
    </source>
</evidence>
<sequence>MNNIGYKTIPISAILLAFVTLSSCYKLQDLTPDYQDGYSTVIFDLPGDTLASDGWEQNYEAGDVYLRQRYFTTKNTDSIRFVSQNQEFINAAAKINGSSDEDITWLANMANHPTSAQENTAYKSTSDGKSYLFRSGQWYQMDIDGHLGIEQNDGIAIDWRGALQTAPANPQIKWVYADNDNGRVYLYNGKAWTLMVNNADYRDNRNFIQVEYSKSGKETGKYSIFTFRFSDRKQQFIRDAADSLRYLTTADWDIAFTGDMNSHIWLNNATYNLNPGFGGPITKSALIPYDYGYDFMDEAPDDDFFDSRPAEQAQISYTSEYGPGINPWYEYGSTFIAKPFPYRAYYLRLEQADGSYRYGKLQLISMYRGAPEALTDRNWPSPYLTFRYFIQKDGSRNIRTKN</sequence>
<keyword evidence="2" id="KW-1185">Reference proteome</keyword>
<dbReference type="PROSITE" id="PS51257">
    <property type="entry name" value="PROKAR_LIPOPROTEIN"/>
    <property type="match status" value="1"/>
</dbReference>
<dbReference type="Proteomes" id="UP001597440">
    <property type="component" value="Unassembled WGS sequence"/>
</dbReference>
<gene>
    <name evidence="1" type="ORF">ACFSQW_19015</name>
</gene>
<comment type="caution">
    <text evidence="1">The sequence shown here is derived from an EMBL/GenBank/DDBJ whole genome shotgun (WGS) entry which is preliminary data.</text>
</comment>
<name>A0ABW5L850_9SPHI</name>
<dbReference type="EMBL" id="JBHULD010000018">
    <property type="protein sequence ID" value="MFD2556495.1"/>
    <property type="molecule type" value="Genomic_DNA"/>
</dbReference>
<organism evidence="1 2">
    <name type="scientific">Sphingobacterium tabacisoli</name>
    <dbReference type="NCBI Taxonomy" id="2044855"/>
    <lineage>
        <taxon>Bacteria</taxon>
        <taxon>Pseudomonadati</taxon>
        <taxon>Bacteroidota</taxon>
        <taxon>Sphingobacteriia</taxon>
        <taxon>Sphingobacteriales</taxon>
        <taxon>Sphingobacteriaceae</taxon>
        <taxon>Sphingobacterium</taxon>
    </lineage>
</organism>
<accession>A0ABW5L850</accession>
<proteinExistence type="predicted"/>
<evidence type="ECO:0000313" key="1">
    <source>
        <dbReference type="EMBL" id="MFD2556495.1"/>
    </source>
</evidence>